<comment type="caution">
    <text evidence="2">The sequence shown here is derived from an EMBL/GenBank/DDBJ whole genome shotgun (WGS) entry which is preliminary data.</text>
</comment>
<name>A0ABV8AW43_9BACT</name>
<proteinExistence type="predicted"/>
<gene>
    <name evidence="2" type="ORF">ACFOSV_12590</name>
</gene>
<evidence type="ECO:0000313" key="3">
    <source>
        <dbReference type="Proteomes" id="UP001595805"/>
    </source>
</evidence>
<dbReference type="RefSeq" id="WP_377906365.1">
    <property type="nucleotide sequence ID" value="NZ_JBHRZS010000007.1"/>
</dbReference>
<sequence>MKTLMTIALAGCISFASFANNNNDELMELSAVKTNYKHVNVLLKEGVGDAKITIFDDEGNRLHQRKVKQKNDDLVIPYNLESLPCGEYKVEIATEDERVVYTINTVNKAIPVEELPLMAHGKKTDENTISLSVVGLTEPGVDVTIRYENNDQILHQETIDTPEGFKKDFTFSGVDAEDVYFELKDALGRTKTIHI</sequence>
<reference evidence="3" key="1">
    <citation type="journal article" date="2019" name="Int. J. Syst. Evol. Microbiol.">
        <title>The Global Catalogue of Microorganisms (GCM) 10K type strain sequencing project: providing services to taxonomists for standard genome sequencing and annotation.</title>
        <authorList>
            <consortium name="The Broad Institute Genomics Platform"/>
            <consortium name="The Broad Institute Genome Sequencing Center for Infectious Disease"/>
            <person name="Wu L."/>
            <person name="Ma J."/>
        </authorList>
    </citation>
    <scope>NUCLEOTIDE SEQUENCE [LARGE SCALE GENOMIC DNA]</scope>
    <source>
        <strain evidence="3">CCUG 60523</strain>
    </source>
</reference>
<organism evidence="2 3">
    <name type="scientific">Algoriphagus namhaensis</name>
    <dbReference type="NCBI Taxonomy" id="915353"/>
    <lineage>
        <taxon>Bacteria</taxon>
        <taxon>Pseudomonadati</taxon>
        <taxon>Bacteroidota</taxon>
        <taxon>Cytophagia</taxon>
        <taxon>Cytophagales</taxon>
        <taxon>Cyclobacteriaceae</taxon>
        <taxon>Algoriphagus</taxon>
    </lineage>
</organism>
<dbReference type="EMBL" id="JBHRZS010000007">
    <property type="protein sequence ID" value="MFC3881024.1"/>
    <property type="molecule type" value="Genomic_DNA"/>
</dbReference>
<accession>A0ABV8AW43</accession>
<keyword evidence="1" id="KW-0732">Signal</keyword>
<feature type="signal peptide" evidence="1">
    <location>
        <begin position="1"/>
        <end position="19"/>
    </location>
</feature>
<keyword evidence="3" id="KW-1185">Reference proteome</keyword>
<feature type="chain" id="PRO_5046163063" description="Por secretion system C-terminal sorting domain-containing protein" evidence="1">
    <location>
        <begin position="20"/>
        <end position="195"/>
    </location>
</feature>
<evidence type="ECO:0000256" key="1">
    <source>
        <dbReference type="SAM" id="SignalP"/>
    </source>
</evidence>
<protein>
    <recommendedName>
        <fullName evidence="4">Por secretion system C-terminal sorting domain-containing protein</fullName>
    </recommendedName>
</protein>
<dbReference type="Proteomes" id="UP001595805">
    <property type="component" value="Unassembled WGS sequence"/>
</dbReference>
<evidence type="ECO:0008006" key="4">
    <source>
        <dbReference type="Google" id="ProtNLM"/>
    </source>
</evidence>
<evidence type="ECO:0000313" key="2">
    <source>
        <dbReference type="EMBL" id="MFC3881024.1"/>
    </source>
</evidence>